<dbReference type="Gene3D" id="3.40.50.12420">
    <property type="match status" value="1"/>
</dbReference>
<evidence type="ECO:0000313" key="8">
    <source>
        <dbReference type="EMBL" id="OJG12103.1"/>
    </source>
</evidence>
<dbReference type="Pfam" id="PF02384">
    <property type="entry name" value="N6_Mtase"/>
    <property type="match status" value="1"/>
</dbReference>
<evidence type="ECO:0000256" key="3">
    <source>
        <dbReference type="ARBA" id="ARBA00022679"/>
    </source>
</evidence>
<organism evidence="8 9">
    <name type="scientific">Enterococcus aquimarinus</name>
    <dbReference type="NCBI Taxonomy" id="328396"/>
    <lineage>
        <taxon>Bacteria</taxon>
        <taxon>Bacillati</taxon>
        <taxon>Bacillota</taxon>
        <taxon>Bacilli</taxon>
        <taxon>Lactobacillales</taxon>
        <taxon>Enterococcaceae</taxon>
        <taxon>Enterococcus</taxon>
    </lineage>
</organism>
<keyword evidence="9" id="KW-1185">Reference proteome</keyword>
<comment type="caution">
    <text evidence="8">The sequence shown here is derived from an EMBL/GenBank/DDBJ whole genome shotgun (WGS) entry which is preliminary data.</text>
</comment>
<keyword evidence="2" id="KW-0489">Methyltransferase</keyword>
<dbReference type="GO" id="GO:0009007">
    <property type="term" value="F:site-specific DNA-methyltransferase (adenine-specific) activity"/>
    <property type="evidence" value="ECO:0007669"/>
    <property type="project" value="UniProtKB-EC"/>
</dbReference>
<evidence type="ECO:0000313" key="9">
    <source>
        <dbReference type="Proteomes" id="UP000182149"/>
    </source>
</evidence>
<protein>
    <recommendedName>
        <fullName evidence="1">site-specific DNA-methyltransferase (adenine-specific)</fullName>
        <ecNumber evidence="1">2.1.1.72</ecNumber>
    </recommendedName>
</protein>
<feature type="domain" description="DNA methylase adenine-specific" evidence="5">
    <location>
        <begin position="263"/>
        <end position="519"/>
    </location>
</feature>
<dbReference type="AlphaFoldDB" id="A0A1L8QX79"/>
<dbReference type="GO" id="GO:0008170">
    <property type="term" value="F:N-methyltransferase activity"/>
    <property type="evidence" value="ECO:0007669"/>
    <property type="project" value="InterPro"/>
</dbReference>
<sequence length="850" mass="97289">MWISYSDSEVNKFHPVCERALNRALLLLEKESEYRVLHHQYTGSLEMDYVIQNIITGKYLCVVEVKRTPSDIHSARYQFQAMSYVQMNANESEKPFYILTNLEYAFAFRYDSNRPRVFQQMLKPGLSNIGSFVDDDEETFTSKLAEYFKERINEYCNNTYEYLVTLEEFAEHMEKLKGQPKKWKSYLAVSLYEYIRGAFTFLNRNDLPDIRVFHNNIARICNEAARVNFKDIFDYSEDKFENETNVENSSLINLYDFGNQNISGDSVSGILHQIVSAGHEHEGEVPTDLELGRIVAELAKYINGNLDVNDLLCDPAAGSGNLVSAAVETLNLRPTQILVNDWNPRLLELLSLRLGLNFARTVSRDNSPKIHNSNIVDLENSFFENVKIIVMNPPFVAGINCVERKQEIYRKICSLTGENSSINIGQMPLEAPFLELITHLIKPGTTIACVFPKTHLMARGNEAQLIRRLILNNLGLRVVFTYPGNEIFDEVVKDTCVLVGKAMHPSDSIEVISSYEKIPDLDTHRFSRSLSNEFTVDFTSMMPGVVAKKVTIDELRNSITDGWRSLNSEMVDAISFVKANFETAPLMRTLGEYDFIVRPKRGNAGNNGGSDIMFFKSREDLYRQFRNRGVVLKAGMRNARLDTLDIGEGDSEFLDVTSNDEQIIDEIIDSYIQLPARGGRQQRQEKTHQEWKRILQRESRNGFGQNSVLVPRAIRTSGKAYLSTKQVFVSTNFVVYTMSTYEEALLLSTWMTTIFYQLICEVTSKDQEGMRKMEVADINTTFIPQLDMISLNTRNRINEIKDEIVFLNLKNPEIRDIDKIWAEELFGDEANVILDTAQSLLSFLAHKRNS</sequence>
<evidence type="ECO:0000259" key="7">
    <source>
        <dbReference type="Pfam" id="PF22008"/>
    </source>
</evidence>
<gene>
    <name evidence="8" type="ORF">RU93_GL000033</name>
</gene>
<dbReference type="SUPFAM" id="SSF53335">
    <property type="entry name" value="S-adenosyl-L-methionine-dependent methyltransferases"/>
    <property type="match status" value="1"/>
</dbReference>
<dbReference type="EC" id="2.1.1.72" evidence="1"/>
<dbReference type="GO" id="GO:0032259">
    <property type="term" value="P:methylation"/>
    <property type="evidence" value="ECO:0007669"/>
    <property type="project" value="UniProtKB-KW"/>
</dbReference>
<proteinExistence type="predicted"/>
<dbReference type="EMBL" id="JXKD01000001">
    <property type="protein sequence ID" value="OJG12103.1"/>
    <property type="molecule type" value="Genomic_DNA"/>
</dbReference>
<dbReference type="InterPro" id="IPR050953">
    <property type="entry name" value="N4_N6_ade-DNA_methylase"/>
</dbReference>
<name>A0A1L8QX79_9ENTE</name>
<dbReference type="Pfam" id="PF15516">
    <property type="entry name" value="BpuSI_N"/>
    <property type="match status" value="1"/>
</dbReference>
<reference evidence="8 9" key="1">
    <citation type="submission" date="2014-12" db="EMBL/GenBank/DDBJ databases">
        <title>Draft genome sequences of 29 type strains of Enterococci.</title>
        <authorList>
            <person name="Zhong Z."/>
            <person name="Sun Z."/>
            <person name="Liu W."/>
            <person name="Zhang W."/>
            <person name="Zhang H."/>
        </authorList>
    </citation>
    <scope>NUCLEOTIDE SEQUENCE [LARGE SCALE GENOMIC DNA]</scope>
    <source>
        <strain evidence="8 9">DSM 17690</strain>
    </source>
</reference>
<comment type="catalytic activity">
    <reaction evidence="4">
        <text>a 2'-deoxyadenosine in DNA + S-adenosyl-L-methionine = an N(6)-methyl-2'-deoxyadenosine in DNA + S-adenosyl-L-homocysteine + H(+)</text>
        <dbReference type="Rhea" id="RHEA:15197"/>
        <dbReference type="Rhea" id="RHEA-COMP:12418"/>
        <dbReference type="Rhea" id="RHEA-COMP:12419"/>
        <dbReference type="ChEBI" id="CHEBI:15378"/>
        <dbReference type="ChEBI" id="CHEBI:57856"/>
        <dbReference type="ChEBI" id="CHEBI:59789"/>
        <dbReference type="ChEBI" id="CHEBI:90615"/>
        <dbReference type="ChEBI" id="CHEBI:90616"/>
        <dbReference type="EC" id="2.1.1.72"/>
    </reaction>
</comment>
<dbReference type="RefSeq" id="WP_071873600.1">
    <property type="nucleotide sequence ID" value="NZ_JBHSHF010000002.1"/>
</dbReference>
<feature type="domain" description="Restriction endonuclease BpuSI specificity" evidence="7">
    <location>
        <begin position="600"/>
        <end position="840"/>
    </location>
</feature>
<evidence type="ECO:0000256" key="1">
    <source>
        <dbReference type="ARBA" id="ARBA00011900"/>
    </source>
</evidence>
<dbReference type="Proteomes" id="UP000182149">
    <property type="component" value="Unassembled WGS sequence"/>
</dbReference>
<evidence type="ECO:0000259" key="6">
    <source>
        <dbReference type="Pfam" id="PF15516"/>
    </source>
</evidence>
<evidence type="ECO:0000259" key="5">
    <source>
        <dbReference type="Pfam" id="PF02384"/>
    </source>
</evidence>
<dbReference type="PANTHER" id="PTHR33841:SF1">
    <property type="entry name" value="DNA METHYLTRANSFERASE A"/>
    <property type="match status" value="1"/>
</dbReference>
<dbReference type="InterPro" id="IPR029063">
    <property type="entry name" value="SAM-dependent_MTases_sf"/>
</dbReference>
<dbReference type="OrthoDB" id="9807885at2"/>
<keyword evidence="3" id="KW-0808">Transferase</keyword>
<dbReference type="Pfam" id="PF22008">
    <property type="entry name" value="BpuSI_TRD"/>
    <property type="match status" value="1"/>
</dbReference>
<dbReference type="InterPro" id="IPR029126">
    <property type="entry name" value="BpuSI_N"/>
</dbReference>
<feature type="domain" description="Restriction endonuclease BpuSI N-terminal" evidence="6">
    <location>
        <begin position="3"/>
        <end position="154"/>
    </location>
</feature>
<dbReference type="Gene3D" id="3.90.1570.30">
    <property type="match status" value="1"/>
</dbReference>
<dbReference type="PRINTS" id="PR00507">
    <property type="entry name" value="N12N6MTFRASE"/>
</dbReference>
<evidence type="ECO:0000256" key="4">
    <source>
        <dbReference type="ARBA" id="ARBA00047942"/>
    </source>
</evidence>
<evidence type="ECO:0000256" key="2">
    <source>
        <dbReference type="ARBA" id="ARBA00022603"/>
    </source>
</evidence>
<dbReference type="GO" id="GO:0003677">
    <property type="term" value="F:DNA binding"/>
    <property type="evidence" value="ECO:0007669"/>
    <property type="project" value="InterPro"/>
</dbReference>
<dbReference type="STRING" id="328396.RU93_GL000033"/>
<dbReference type="InterPro" id="IPR054164">
    <property type="entry name" value="BpuSI_TRD"/>
</dbReference>
<dbReference type="PANTHER" id="PTHR33841">
    <property type="entry name" value="DNA METHYLTRANSFERASE YEEA-RELATED"/>
    <property type="match status" value="1"/>
</dbReference>
<dbReference type="InterPro" id="IPR003356">
    <property type="entry name" value="DNA_methylase_A-5"/>
</dbReference>
<accession>A0A1L8QX79</accession>